<dbReference type="CDD" id="cd01045">
    <property type="entry name" value="Ferritin_like_AB"/>
    <property type="match status" value="1"/>
</dbReference>
<sequence length="158" mass="17803">MKVEDFLAHAIQLEAEAAMRFGQLADAMATNGNPDVSKLFRRLSDYSRLHLSDARARSGFRELPELRPDEFVWPDLESPESAAIWGADPFLGREEALNIALQAEMAGLDYYQTIFETTDDPETRVLAKEFAEEERDHVSELRKWIAAHAAGQSLPIDP</sequence>
<keyword evidence="3" id="KW-1185">Reference proteome</keyword>
<dbReference type="RefSeq" id="WP_281802266.1">
    <property type="nucleotide sequence ID" value="NZ_BSEC01000001.1"/>
</dbReference>
<dbReference type="Proteomes" id="UP001144323">
    <property type="component" value="Unassembled WGS sequence"/>
</dbReference>
<gene>
    <name evidence="2" type="ORF">LMG27198_18150</name>
</gene>
<dbReference type="InterPro" id="IPR012347">
    <property type="entry name" value="Ferritin-like"/>
</dbReference>
<evidence type="ECO:0000313" key="2">
    <source>
        <dbReference type="EMBL" id="GLI92823.1"/>
    </source>
</evidence>
<comment type="caution">
    <text evidence="2">The sequence shown here is derived from an EMBL/GenBank/DDBJ whole genome shotgun (WGS) entry which is preliminary data.</text>
</comment>
<reference evidence="2" key="1">
    <citation type="journal article" date="2023" name="Int. J. Syst. Evol. Microbiol.">
        <title>Methylocystis iwaonis sp. nov., a type II methane-oxidizing bacterium from surface soil of a rice paddy field in Japan, and emended description of the genus Methylocystis (ex Whittenbury et al. 1970) Bowman et al. 1993.</title>
        <authorList>
            <person name="Kaise H."/>
            <person name="Sawadogo J.B."/>
            <person name="Alam M.S."/>
            <person name="Ueno C."/>
            <person name="Dianou D."/>
            <person name="Shinjo R."/>
            <person name="Asakawa S."/>
        </authorList>
    </citation>
    <scope>NUCLEOTIDE SEQUENCE</scope>
    <source>
        <strain evidence="2">LMG27198</strain>
    </source>
</reference>
<dbReference type="GO" id="GO:0016491">
    <property type="term" value="F:oxidoreductase activity"/>
    <property type="evidence" value="ECO:0007669"/>
    <property type="project" value="InterPro"/>
</dbReference>
<organism evidence="2 3">
    <name type="scientific">Methylocystis echinoides</name>
    <dbReference type="NCBI Taxonomy" id="29468"/>
    <lineage>
        <taxon>Bacteria</taxon>
        <taxon>Pseudomonadati</taxon>
        <taxon>Pseudomonadota</taxon>
        <taxon>Alphaproteobacteria</taxon>
        <taxon>Hyphomicrobiales</taxon>
        <taxon>Methylocystaceae</taxon>
        <taxon>Methylocystis</taxon>
    </lineage>
</organism>
<proteinExistence type="predicted"/>
<accession>A0A9W6GTU4</accession>
<dbReference type="Gene3D" id="1.20.1260.10">
    <property type="match status" value="1"/>
</dbReference>
<dbReference type="InterPro" id="IPR009078">
    <property type="entry name" value="Ferritin-like_SF"/>
</dbReference>
<name>A0A9W6GTU4_9HYPH</name>
<feature type="domain" description="Rubrerythrin diiron-binding" evidence="1">
    <location>
        <begin position="5"/>
        <end position="50"/>
    </location>
</feature>
<dbReference type="SUPFAM" id="SSF47240">
    <property type="entry name" value="Ferritin-like"/>
    <property type="match status" value="1"/>
</dbReference>
<evidence type="ECO:0000259" key="1">
    <source>
        <dbReference type="Pfam" id="PF02915"/>
    </source>
</evidence>
<dbReference type="EMBL" id="BSEC01000001">
    <property type="protein sequence ID" value="GLI92823.1"/>
    <property type="molecule type" value="Genomic_DNA"/>
</dbReference>
<dbReference type="Pfam" id="PF02915">
    <property type="entry name" value="Rubrerythrin"/>
    <property type="match status" value="1"/>
</dbReference>
<evidence type="ECO:0000313" key="3">
    <source>
        <dbReference type="Proteomes" id="UP001144323"/>
    </source>
</evidence>
<dbReference type="InterPro" id="IPR003251">
    <property type="entry name" value="Rr_diiron-bd_dom"/>
</dbReference>
<protein>
    <submittedName>
        <fullName evidence="2">Rubrerythrin</fullName>
    </submittedName>
</protein>
<dbReference type="GO" id="GO:0046872">
    <property type="term" value="F:metal ion binding"/>
    <property type="evidence" value="ECO:0007669"/>
    <property type="project" value="InterPro"/>
</dbReference>
<dbReference type="AlphaFoldDB" id="A0A9W6GTU4"/>